<dbReference type="Proteomes" id="UP000317650">
    <property type="component" value="Chromosome 6"/>
</dbReference>
<evidence type="ECO:0000259" key="2">
    <source>
        <dbReference type="PROSITE" id="PS50846"/>
    </source>
</evidence>
<dbReference type="GO" id="GO:1900150">
    <property type="term" value="P:regulation of defense response to fungus"/>
    <property type="evidence" value="ECO:0007669"/>
    <property type="project" value="InterPro"/>
</dbReference>
<keyword evidence="4" id="KW-1185">Reference proteome</keyword>
<dbReference type="PANTHER" id="PTHR47488">
    <property type="entry name" value="HEAVY METAL TRANSPORT/DETOXIFICATION SUPERFAMILY PROTEIN"/>
    <property type="match status" value="1"/>
</dbReference>
<protein>
    <recommendedName>
        <fullName evidence="2">HMA domain-containing protein</fullName>
    </recommendedName>
</protein>
<feature type="region of interest" description="Disordered" evidence="1">
    <location>
        <begin position="76"/>
        <end position="172"/>
    </location>
</feature>
<accession>A0A4S8IJX3</accession>
<feature type="domain" description="HMA" evidence="2">
    <location>
        <begin position="5"/>
        <end position="75"/>
    </location>
</feature>
<dbReference type="Gene3D" id="3.30.70.100">
    <property type="match status" value="1"/>
</dbReference>
<name>A0A4S8IJX3_MUSBA</name>
<organism evidence="3 4">
    <name type="scientific">Musa balbisiana</name>
    <name type="common">Banana</name>
    <dbReference type="NCBI Taxonomy" id="52838"/>
    <lineage>
        <taxon>Eukaryota</taxon>
        <taxon>Viridiplantae</taxon>
        <taxon>Streptophyta</taxon>
        <taxon>Embryophyta</taxon>
        <taxon>Tracheophyta</taxon>
        <taxon>Spermatophyta</taxon>
        <taxon>Magnoliopsida</taxon>
        <taxon>Liliopsida</taxon>
        <taxon>Zingiberales</taxon>
        <taxon>Musaceae</taxon>
        <taxon>Musa</taxon>
    </lineage>
</organism>
<dbReference type="AlphaFoldDB" id="A0A4S8IJX3"/>
<dbReference type="EMBL" id="PYDT01000009">
    <property type="protein sequence ID" value="THU48685.1"/>
    <property type="molecule type" value="Genomic_DNA"/>
</dbReference>
<evidence type="ECO:0000256" key="1">
    <source>
        <dbReference type="SAM" id="MobiDB-lite"/>
    </source>
</evidence>
<dbReference type="GO" id="GO:0046872">
    <property type="term" value="F:metal ion binding"/>
    <property type="evidence" value="ECO:0007669"/>
    <property type="project" value="InterPro"/>
</dbReference>
<feature type="compositionally biased region" description="Pro residues" evidence="1">
    <location>
        <begin position="81"/>
        <end position="172"/>
    </location>
</feature>
<sequence>MAEKISTVIIKVDLNCCLCSKKIKKALCKLQKRFKIQSIVYDEKKNTVIVSGPFNPECLIKKLCCLACKVIKDIQIKPDDPPPPPPPPPPPEPAPPPPEPAPPPPEPAPPPPEPAPPPPAPEPPAPAPEPPPAPAPAPAPEPEPAPPPAPTPDPPPAKPEPAPPKPEPAPPAPPPEVMVKLPLWAFPAPVWPVCCYQPCPCYEPRHGCCRCCSCGQVSDGAPPPAAVPPPPAMYYGRPPCYEADGYKIVCEEEPYYGCFIM</sequence>
<dbReference type="PROSITE" id="PS50846">
    <property type="entry name" value="HMA_2"/>
    <property type="match status" value="1"/>
</dbReference>
<evidence type="ECO:0000313" key="3">
    <source>
        <dbReference type="EMBL" id="THU48685.1"/>
    </source>
</evidence>
<comment type="caution">
    <text evidence="3">The sequence shown here is derived from an EMBL/GenBank/DDBJ whole genome shotgun (WGS) entry which is preliminary data.</text>
</comment>
<reference evidence="3 4" key="1">
    <citation type="journal article" date="2019" name="Nat. Plants">
        <title>Genome sequencing of Musa balbisiana reveals subgenome evolution and function divergence in polyploid bananas.</title>
        <authorList>
            <person name="Yao X."/>
        </authorList>
    </citation>
    <scope>NUCLEOTIDE SEQUENCE [LARGE SCALE GENOMIC DNA]</scope>
    <source>
        <strain evidence="4">cv. DH-PKW</strain>
        <tissue evidence="3">Leaves</tissue>
    </source>
</reference>
<dbReference type="InterPro" id="IPR044169">
    <property type="entry name" value="PI21"/>
</dbReference>
<dbReference type="InterPro" id="IPR006121">
    <property type="entry name" value="HMA_dom"/>
</dbReference>
<gene>
    <name evidence="3" type="ORF">C4D60_Mb06t01610</name>
</gene>
<evidence type="ECO:0000313" key="4">
    <source>
        <dbReference type="Proteomes" id="UP000317650"/>
    </source>
</evidence>
<dbReference type="PRINTS" id="PR01217">
    <property type="entry name" value="PRICHEXTENSN"/>
</dbReference>
<dbReference type="PANTHER" id="PTHR47488:SF7">
    <property type="entry name" value="HEAVY METAL TRANSPORT_DETOXIFICATION SUPERFAMILY PROTEIN"/>
    <property type="match status" value="1"/>
</dbReference>
<proteinExistence type="predicted"/>